<accession>A0ABQ8GFV8</accession>
<dbReference type="SUPFAM" id="SSF53474">
    <property type="entry name" value="alpha/beta-Hydrolases"/>
    <property type="match status" value="1"/>
</dbReference>
<dbReference type="GO" id="GO:0016787">
    <property type="term" value="F:hydrolase activity"/>
    <property type="evidence" value="ECO:0007669"/>
    <property type="project" value="UniProtKB-KW"/>
</dbReference>
<dbReference type="InterPro" id="IPR013094">
    <property type="entry name" value="AB_hydrolase_3"/>
</dbReference>
<evidence type="ECO:0000313" key="3">
    <source>
        <dbReference type="Proteomes" id="UP000774617"/>
    </source>
</evidence>
<dbReference type="Proteomes" id="UP000774617">
    <property type="component" value="Unassembled WGS sequence"/>
</dbReference>
<dbReference type="EMBL" id="JAGTJR010000009">
    <property type="protein sequence ID" value="KAH7054522.1"/>
    <property type="molecule type" value="Genomic_DNA"/>
</dbReference>
<dbReference type="PANTHER" id="PTHR23024">
    <property type="entry name" value="ARYLACETAMIDE DEACETYLASE"/>
    <property type="match status" value="1"/>
</dbReference>
<gene>
    <name evidence="2" type="ORF">B0J12DRAFT_698129</name>
</gene>
<keyword evidence="2" id="KW-0378">Hydrolase</keyword>
<proteinExistence type="predicted"/>
<feature type="domain" description="Alpha/beta hydrolase fold-3" evidence="1">
    <location>
        <begin position="95"/>
        <end position="309"/>
    </location>
</feature>
<comment type="caution">
    <text evidence="2">The sequence shown here is derived from an EMBL/GenBank/DDBJ whole genome shotgun (WGS) entry which is preliminary data.</text>
</comment>
<dbReference type="Gene3D" id="3.40.50.1820">
    <property type="entry name" value="alpha/beta hydrolase"/>
    <property type="match status" value="1"/>
</dbReference>
<name>A0ABQ8GFV8_9PEZI</name>
<dbReference type="Pfam" id="PF07859">
    <property type="entry name" value="Abhydrolase_3"/>
    <property type="match status" value="1"/>
</dbReference>
<sequence>MTSSNRLPAADEGFDPAWLELEATMGGPRHPEGDLHEKRAQLNGMTDELQQMWPPLEGLAIENRSVQAPEMSVSAEVPLRIYQPAASRSSNLPTVVWFHGGGWICGTIDSEGAQCRRVASGLPCIVVSVDYGLLPKNTTAGMLADCLAAFDWARENAGGYLDRVVVMGGSAGGAPAFGTVYRLGQLGRETELKGVAGMFPVTVHSKQPPEKYAELYRSHEELESTAPVIRGAGQLGIFELSVERSPEGRLRAAKFSYDEPALKKFPRTYMVTAQKDLMRDDGVVLEAALQDADVQVKRDRYMGMPHYFWFFSQLEKASFCMKNAIIGLEWVLNGRDEGGLAINEI</sequence>
<evidence type="ECO:0000259" key="1">
    <source>
        <dbReference type="Pfam" id="PF07859"/>
    </source>
</evidence>
<evidence type="ECO:0000313" key="2">
    <source>
        <dbReference type="EMBL" id="KAH7054522.1"/>
    </source>
</evidence>
<dbReference type="InterPro" id="IPR050466">
    <property type="entry name" value="Carboxylest/Gibb_receptor"/>
</dbReference>
<dbReference type="InterPro" id="IPR029058">
    <property type="entry name" value="AB_hydrolase_fold"/>
</dbReference>
<reference evidence="2 3" key="1">
    <citation type="journal article" date="2021" name="Nat. Commun.">
        <title>Genetic determinants of endophytism in the Arabidopsis root mycobiome.</title>
        <authorList>
            <person name="Mesny F."/>
            <person name="Miyauchi S."/>
            <person name="Thiergart T."/>
            <person name="Pickel B."/>
            <person name="Atanasova L."/>
            <person name="Karlsson M."/>
            <person name="Huettel B."/>
            <person name="Barry K.W."/>
            <person name="Haridas S."/>
            <person name="Chen C."/>
            <person name="Bauer D."/>
            <person name="Andreopoulos W."/>
            <person name="Pangilinan J."/>
            <person name="LaButti K."/>
            <person name="Riley R."/>
            <person name="Lipzen A."/>
            <person name="Clum A."/>
            <person name="Drula E."/>
            <person name="Henrissat B."/>
            <person name="Kohler A."/>
            <person name="Grigoriev I.V."/>
            <person name="Martin F.M."/>
            <person name="Hacquard S."/>
        </authorList>
    </citation>
    <scope>NUCLEOTIDE SEQUENCE [LARGE SCALE GENOMIC DNA]</scope>
    <source>
        <strain evidence="2 3">MPI-SDFR-AT-0080</strain>
    </source>
</reference>
<protein>
    <submittedName>
        <fullName evidence="2">Alpha/Beta hydrolase protein</fullName>
    </submittedName>
</protein>
<keyword evidence="3" id="KW-1185">Reference proteome</keyword>
<organism evidence="2 3">
    <name type="scientific">Macrophomina phaseolina</name>
    <dbReference type="NCBI Taxonomy" id="35725"/>
    <lineage>
        <taxon>Eukaryota</taxon>
        <taxon>Fungi</taxon>
        <taxon>Dikarya</taxon>
        <taxon>Ascomycota</taxon>
        <taxon>Pezizomycotina</taxon>
        <taxon>Dothideomycetes</taxon>
        <taxon>Dothideomycetes incertae sedis</taxon>
        <taxon>Botryosphaeriales</taxon>
        <taxon>Botryosphaeriaceae</taxon>
        <taxon>Macrophomina</taxon>
    </lineage>
</organism>
<dbReference type="PANTHER" id="PTHR23024:SF166">
    <property type="entry name" value="ALPHA_BETA HYDROLASE FOLD-3 DOMAIN-CONTAINING PROTEIN-RELATED"/>
    <property type="match status" value="1"/>
</dbReference>